<dbReference type="PANTHER" id="PTHR11697">
    <property type="entry name" value="GENERAL TRANSCRIPTION FACTOR 2-RELATED ZINC FINGER PROTEIN"/>
    <property type="match status" value="1"/>
</dbReference>
<dbReference type="SUPFAM" id="SSF53098">
    <property type="entry name" value="Ribonuclease H-like"/>
    <property type="match status" value="1"/>
</dbReference>
<dbReference type="RefSeq" id="XP_028152262.1">
    <property type="nucleotide sequence ID" value="XM_028296461.1"/>
</dbReference>
<name>A0A6P7H1B5_DIAVI</name>
<reference evidence="1" key="1">
    <citation type="submission" date="2025-08" db="UniProtKB">
        <authorList>
            <consortium name="RefSeq"/>
        </authorList>
    </citation>
    <scope>IDENTIFICATION</scope>
    <source>
        <tissue evidence="1">Whole insect</tissue>
    </source>
</reference>
<dbReference type="AlphaFoldDB" id="A0A6P7H1B5"/>
<sequence>MRGRVSGVQARIKDLAPHATYFHCHAHRLNLDLVDVLNNIDIVNDFFSTVQTLYQFISNSTIRHELFIKIQQRMNKPVLNLERTVPTRWFYWLNAVSKIRKTYQAILAVLDEGKKDMAESIGIKAQIMQKIFIFLLCAKEKILGIPYCLSQQLQAEELDLAAAVHLIKSTKEELQKSRTDDTYREVLEKAKSLADSSGIVYDEQKRMKTVPHRLDASVIMSTTGNKYTETKAIYFEVIDRIHVEYNRRFSENEGLFSVTDAFKKENQGFMAEEKLNTLIENYKHFLNWHTQK</sequence>
<gene>
    <name evidence="1" type="primary">LOC114345669</name>
</gene>
<protein>
    <submittedName>
        <fullName evidence="1">Uncharacterized protein LOC114345669</fullName>
    </submittedName>
</protein>
<proteinExistence type="predicted"/>
<dbReference type="InterPro" id="IPR012337">
    <property type="entry name" value="RNaseH-like_sf"/>
</dbReference>
<dbReference type="InterPro" id="IPR055298">
    <property type="entry name" value="AtLOH3-like"/>
</dbReference>
<dbReference type="PANTHER" id="PTHR11697:SF230">
    <property type="entry name" value="ZINC FINGER, MYM DOMAIN CONTAINING 1"/>
    <property type="match status" value="1"/>
</dbReference>
<organism evidence="1">
    <name type="scientific">Diabrotica virgifera virgifera</name>
    <name type="common">western corn rootworm</name>
    <dbReference type="NCBI Taxonomy" id="50390"/>
    <lineage>
        <taxon>Eukaryota</taxon>
        <taxon>Metazoa</taxon>
        <taxon>Ecdysozoa</taxon>
        <taxon>Arthropoda</taxon>
        <taxon>Hexapoda</taxon>
        <taxon>Insecta</taxon>
        <taxon>Pterygota</taxon>
        <taxon>Neoptera</taxon>
        <taxon>Endopterygota</taxon>
        <taxon>Coleoptera</taxon>
        <taxon>Polyphaga</taxon>
        <taxon>Cucujiformia</taxon>
        <taxon>Chrysomeloidea</taxon>
        <taxon>Chrysomelidae</taxon>
        <taxon>Galerucinae</taxon>
        <taxon>Diabroticina</taxon>
        <taxon>Diabroticites</taxon>
        <taxon>Diabrotica</taxon>
    </lineage>
</organism>
<accession>A0A6P7H1B5</accession>
<evidence type="ECO:0000313" key="1">
    <source>
        <dbReference type="RefSeq" id="XP_028152262.1"/>
    </source>
</evidence>
<dbReference type="InParanoid" id="A0A6P7H1B5"/>